<evidence type="ECO:0000256" key="1">
    <source>
        <dbReference type="SAM" id="Coils"/>
    </source>
</evidence>
<comment type="caution">
    <text evidence="2">The sequence shown here is derived from an EMBL/GenBank/DDBJ whole genome shotgun (WGS) entry which is preliminary data.</text>
</comment>
<sequence length="205" mass="24122">MNLEDVKKFFEQNKDNEEVKAYLAGLKQISVQEVQQMLTENEELKKFFDSEKDKHFSKGLETWKRNNLQKLIDEEIKKRFPEADPKDVKLKELEAKIQQMEQEKLREALKNKALTLATEKKLPVQLIDFLIGQDEESTLQNLATFEEVWTQNLQALVEEKLKTNGVNPKDSNVKTQTFTREQLLAMTPEEIQKNWDLIKDQLKNI</sequence>
<keyword evidence="2" id="KW-0969">Cilium</keyword>
<keyword evidence="1" id="KW-0175">Coiled coil</keyword>
<dbReference type="Pfam" id="PF14265">
    <property type="entry name" value="DUF4355"/>
    <property type="match status" value="1"/>
</dbReference>
<feature type="coiled-coil region" evidence="1">
    <location>
        <begin position="83"/>
        <end position="110"/>
    </location>
</feature>
<organism evidence="2 3">
    <name type="scientific">Saccharococcus thermophilus</name>
    <dbReference type="NCBI Taxonomy" id="29396"/>
    <lineage>
        <taxon>Bacteria</taxon>
        <taxon>Bacillati</taxon>
        <taxon>Bacillota</taxon>
        <taxon>Bacilli</taxon>
        <taxon>Bacillales</taxon>
        <taxon>Anoxybacillaceae</taxon>
        <taxon>Saccharococcus</taxon>
    </lineage>
</organism>
<gene>
    <name evidence="2" type="ORF">BDD39_001810</name>
</gene>
<protein>
    <submittedName>
        <fullName evidence="2">Flagellar biosynthesis GTPase FlhF</fullName>
    </submittedName>
</protein>
<dbReference type="AlphaFoldDB" id="A0A846MFU6"/>
<keyword evidence="3" id="KW-1185">Reference proteome</keyword>
<evidence type="ECO:0000313" key="2">
    <source>
        <dbReference type="EMBL" id="NIK15300.1"/>
    </source>
</evidence>
<reference evidence="2 3" key="1">
    <citation type="submission" date="2020-03" db="EMBL/GenBank/DDBJ databases">
        <title>Genomic Encyclopedia of Archaeal and Bacterial Type Strains, Phase II (KMG-II): from individual species to whole genera.</title>
        <authorList>
            <person name="Goeker M."/>
        </authorList>
    </citation>
    <scope>NUCLEOTIDE SEQUENCE [LARGE SCALE GENOMIC DNA]</scope>
    <source>
        <strain evidence="2 3">DSM 4749</strain>
    </source>
</reference>
<evidence type="ECO:0000313" key="3">
    <source>
        <dbReference type="Proteomes" id="UP000532769"/>
    </source>
</evidence>
<dbReference type="Proteomes" id="UP000532769">
    <property type="component" value="Unassembled WGS sequence"/>
</dbReference>
<accession>A0A846MFU6</accession>
<proteinExistence type="predicted"/>
<dbReference type="InterPro" id="IPR025580">
    <property type="entry name" value="Gp46"/>
</dbReference>
<dbReference type="EMBL" id="JAASRS010000001">
    <property type="protein sequence ID" value="NIK15300.1"/>
    <property type="molecule type" value="Genomic_DNA"/>
</dbReference>
<dbReference type="RefSeq" id="WP_166910100.1">
    <property type="nucleotide sequence ID" value="NZ_JAASRS010000001.1"/>
</dbReference>
<keyword evidence="2" id="KW-0282">Flagellum</keyword>
<keyword evidence="2" id="KW-0966">Cell projection</keyword>
<name>A0A846MFU6_9BACL</name>